<reference evidence="2" key="2">
    <citation type="submission" date="2021-04" db="EMBL/GenBank/DDBJ databases">
        <authorList>
            <person name="Gilroy R."/>
        </authorList>
    </citation>
    <scope>NUCLEOTIDE SEQUENCE</scope>
    <source>
        <strain evidence="2">ChiHjej13B12-24818</strain>
    </source>
</reference>
<keyword evidence="1" id="KW-0812">Transmembrane</keyword>
<dbReference type="EMBL" id="DWZH01000038">
    <property type="protein sequence ID" value="HJB09933.1"/>
    <property type="molecule type" value="Genomic_DNA"/>
</dbReference>
<name>A0A9D2LCI3_9MICO</name>
<sequence length="120" mass="12675">MTVLSILVQVLCGLTAVLAVYYTVRDLSADLVLLGGCAAVLLIWLVQAVALGLRDLGGTAMTDPVTLYGYLFTGLVLPLGGAWAGVWERSRWGSLAIGAVALTLMVLELRVQQIWPGGFA</sequence>
<keyword evidence="1" id="KW-0472">Membrane</keyword>
<evidence type="ECO:0000313" key="3">
    <source>
        <dbReference type="Proteomes" id="UP000823823"/>
    </source>
</evidence>
<reference evidence="2" key="1">
    <citation type="journal article" date="2021" name="PeerJ">
        <title>Extensive microbial diversity within the chicken gut microbiome revealed by metagenomics and culture.</title>
        <authorList>
            <person name="Gilroy R."/>
            <person name="Ravi A."/>
            <person name="Getino M."/>
            <person name="Pursley I."/>
            <person name="Horton D.L."/>
            <person name="Alikhan N.F."/>
            <person name="Baker D."/>
            <person name="Gharbi K."/>
            <person name="Hall N."/>
            <person name="Watson M."/>
            <person name="Adriaenssens E.M."/>
            <person name="Foster-Nyarko E."/>
            <person name="Jarju S."/>
            <person name="Secka A."/>
            <person name="Antonio M."/>
            <person name="Oren A."/>
            <person name="Chaudhuri R.R."/>
            <person name="La Ragione R."/>
            <person name="Hildebrand F."/>
            <person name="Pallen M.J."/>
        </authorList>
    </citation>
    <scope>NUCLEOTIDE SEQUENCE</scope>
    <source>
        <strain evidence="2">ChiHjej13B12-24818</strain>
    </source>
</reference>
<protein>
    <submittedName>
        <fullName evidence="2">Uncharacterized protein</fullName>
    </submittedName>
</protein>
<dbReference type="AlphaFoldDB" id="A0A9D2LCI3"/>
<comment type="caution">
    <text evidence="2">The sequence shown here is derived from an EMBL/GenBank/DDBJ whole genome shotgun (WGS) entry which is preliminary data.</text>
</comment>
<gene>
    <name evidence="2" type="ORF">H9786_05305</name>
</gene>
<feature type="transmembrane region" description="Helical" evidence="1">
    <location>
        <begin position="29"/>
        <end position="53"/>
    </location>
</feature>
<feature type="transmembrane region" description="Helical" evidence="1">
    <location>
        <begin position="65"/>
        <end position="86"/>
    </location>
</feature>
<evidence type="ECO:0000313" key="2">
    <source>
        <dbReference type="EMBL" id="HJB09933.1"/>
    </source>
</evidence>
<feature type="transmembrane region" description="Helical" evidence="1">
    <location>
        <begin position="92"/>
        <end position="111"/>
    </location>
</feature>
<accession>A0A9D2LCI3</accession>
<dbReference type="Proteomes" id="UP000823823">
    <property type="component" value="Unassembled WGS sequence"/>
</dbReference>
<keyword evidence="1" id="KW-1133">Transmembrane helix</keyword>
<evidence type="ECO:0000256" key="1">
    <source>
        <dbReference type="SAM" id="Phobius"/>
    </source>
</evidence>
<organism evidence="2 3">
    <name type="scientific">Candidatus Brachybacterium merdavium</name>
    <dbReference type="NCBI Taxonomy" id="2838513"/>
    <lineage>
        <taxon>Bacteria</taxon>
        <taxon>Bacillati</taxon>
        <taxon>Actinomycetota</taxon>
        <taxon>Actinomycetes</taxon>
        <taxon>Micrococcales</taxon>
        <taxon>Dermabacteraceae</taxon>
        <taxon>Brachybacterium</taxon>
    </lineage>
</organism>
<proteinExistence type="predicted"/>